<dbReference type="AlphaFoldDB" id="A0AAW0F1L2"/>
<proteinExistence type="inferred from homology"/>
<reference evidence="5 6" key="1">
    <citation type="journal article" date="2021" name="MBio">
        <title>A New Model Trypanosomatid, Novymonas esmeraldas: Genomic Perception of Its 'Candidatus Pandoraea novymonadis' Endosymbiont.</title>
        <authorList>
            <person name="Zakharova A."/>
            <person name="Saura A."/>
            <person name="Butenko A."/>
            <person name="Podesvova L."/>
            <person name="Warmusova S."/>
            <person name="Kostygov A.Y."/>
            <person name="Nenarokova A."/>
            <person name="Lukes J."/>
            <person name="Opperdoes F.R."/>
            <person name="Yurchenko V."/>
        </authorList>
    </citation>
    <scope>NUCLEOTIDE SEQUENCE [LARGE SCALE GENOMIC DNA]</scope>
    <source>
        <strain evidence="5 6">E262AT.01</strain>
    </source>
</reference>
<dbReference type="Gene3D" id="2.130.10.10">
    <property type="entry name" value="YVTN repeat-like/Quinoprotein amine dehydrogenase"/>
    <property type="match status" value="1"/>
</dbReference>
<dbReference type="InterPro" id="IPR036322">
    <property type="entry name" value="WD40_repeat_dom_sf"/>
</dbReference>
<dbReference type="Pfam" id="PF00400">
    <property type="entry name" value="WD40"/>
    <property type="match status" value="1"/>
</dbReference>
<dbReference type="GO" id="GO:0005737">
    <property type="term" value="C:cytoplasm"/>
    <property type="evidence" value="ECO:0007669"/>
    <property type="project" value="UniProtKB-ARBA"/>
</dbReference>
<dbReference type="SUPFAM" id="SSF50978">
    <property type="entry name" value="WD40 repeat-like"/>
    <property type="match status" value="1"/>
</dbReference>
<dbReference type="InterPro" id="IPR001680">
    <property type="entry name" value="WD40_rpt"/>
</dbReference>
<gene>
    <name evidence="5" type="ORF">NESM_000057900</name>
</gene>
<sequence length="571" mass="58377">MHSKTSADGQRRLYPAACALNPSSTVAFVSTVAGARAYELVAVPEHRSGAVAQPLHPAVLSGSDRANATAGEPAATASALWHTPVYTATVAGDSALVAVVFRARPLVFVPSTVALTRSEEEEEGGGQPPSAGATMAHGDTDGGAAPPAGYGDDGDDDARASPAPAAEPSSASALVAAEAQCRRYVYLFDATSGVCLTALHFCGSPVLTLRANASVLLVAAVDLFHLVDLRTLRYIRQQSMYKPTNPRGVLDLSSAVSTHDGGGGGVSYAVAFPQSARGYRGDVTVLTLTATPPPSPSTAAVADAPTNRNDGTGTALVRQRTIPAHGHAVAHLRFRPDGRLLATASELGTTVKLFDTATGALLVELQRGHRPASVLALAVHHGACRIAALSANGTLHVFECGAVVEAWEAARSTDSPSSTSPSPRGRGARASAVRSGGAAAAAAAAATKVRAEWKHKVALFPRTTPAPPPSRSLAAGHSESSAARFAAAPGDGWLHMDCGFSVDGRAVWVSQVESTEEQLQHAAAAVQTWHGTTSAPRLCVGSLTCFPLASTSRGTASPAEAGTEGCHYIVV</sequence>
<evidence type="ECO:0000256" key="2">
    <source>
        <dbReference type="ARBA" id="ARBA00022737"/>
    </source>
</evidence>
<dbReference type="InterPro" id="IPR048720">
    <property type="entry name" value="PROPPIN"/>
</dbReference>
<evidence type="ECO:0000313" key="5">
    <source>
        <dbReference type="EMBL" id="KAK7200083.1"/>
    </source>
</evidence>
<dbReference type="InterPro" id="IPR015943">
    <property type="entry name" value="WD40/YVTN_repeat-like_dom_sf"/>
</dbReference>
<comment type="similarity">
    <text evidence="3">Belongs to the WD repeat PROPPIN family.</text>
</comment>
<keyword evidence="6" id="KW-1185">Reference proteome</keyword>
<dbReference type="PANTHER" id="PTHR11227">
    <property type="entry name" value="WD-REPEAT PROTEIN INTERACTING WITH PHOSPHOINOSIDES WIPI -RELATED"/>
    <property type="match status" value="1"/>
</dbReference>
<dbReference type="Proteomes" id="UP001430356">
    <property type="component" value="Unassembled WGS sequence"/>
</dbReference>
<evidence type="ECO:0000313" key="6">
    <source>
        <dbReference type="Proteomes" id="UP001430356"/>
    </source>
</evidence>
<evidence type="ECO:0000256" key="1">
    <source>
        <dbReference type="ARBA" id="ARBA00022574"/>
    </source>
</evidence>
<name>A0AAW0F1L2_9TRYP</name>
<feature type="region of interest" description="Disordered" evidence="4">
    <location>
        <begin position="411"/>
        <end position="433"/>
    </location>
</feature>
<comment type="caution">
    <text evidence="5">The sequence shown here is derived from an EMBL/GenBank/DDBJ whole genome shotgun (WGS) entry which is preliminary data.</text>
</comment>
<organism evidence="5 6">
    <name type="scientific">Novymonas esmeraldas</name>
    <dbReference type="NCBI Taxonomy" id="1808958"/>
    <lineage>
        <taxon>Eukaryota</taxon>
        <taxon>Discoba</taxon>
        <taxon>Euglenozoa</taxon>
        <taxon>Kinetoplastea</taxon>
        <taxon>Metakinetoplastina</taxon>
        <taxon>Trypanosomatida</taxon>
        <taxon>Trypanosomatidae</taxon>
        <taxon>Novymonas</taxon>
    </lineage>
</organism>
<dbReference type="EMBL" id="JAECZO010000003">
    <property type="protein sequence ID" value="KAK7200083.1"/>
    <property type="molecule type" value="Genomic_DNA"/>
</dbReference>
<accession>A0AAW0F1L2</accession>
<evidence type="ECO:0000256" key="4">
    <source>
        <dbReference type="SAM" id="MobiDB-lite"/>
    </source>
</evidence>
<feature type="compositionally biased region" description="Low complexity" evidence="4">
    <location>
        <begin position="160"/>
        <end position="169"/>
    </location>
</feature>
<keyword evidence="2" id="KW-0677">Repeat</keyword>
<feature type="region of interest" description="Disordered" evidence="4">
    <location>
        <begin position="117"/>
        <end position="169"/>
    </location>
</feature>
<dbReference type="SMART" id="SM00320">
    <property type="entry name" value="WD40"/>
    <property type="match status" value="2"/>
</dbReference>
<keyword evidence="1" id="KW-0853">WD repeat</keyword>
<protein>
    <submittedName>
        <fullName evidence="5">WD domain, G-beta repeat</fullName>
    </submittedName>
</protein>
<evidence type="ECO:0000256" key="3">
    <source>
        <dbReference type="ARBA" id="ARBA00025740"/>
    </source>
</evidence>